<dbReference type="Gene3D" id="3.40.190.290">
    <property type="match status" value="1"/>
</dbReference>
<comment type="similarity">
    <text evidence="1">Belongs to the LysR transcriptional regulatory family.</text>
</comment>
<dbReference type="InterPro" id="IPR036388">
    <property type="entry name" value="WH-like_DNA-bd_sf"/>
</dbReference>
<dbReference type="PRINTS" id="PR00039">
    <property type="entry name" value="HTHLYSR"/>
</dbReference>
<evidence type="ECO:0000256" key="4">
    <source>
        <dbReference type="ARBA" id="ARBA00023163"/>
    </source>
</evidence>
<dbReference type="GO" id="GO:0003700">
    <property type="term" value="F:DNA-binding transcription factor activity"/>
    <property type="evidence" value="ECO:0007669"/>
    <property type="project" value="InterPro"/>
</dbReference>
<keyword evidence="3" id="KW-0238">DNA-binding</keyword>
<evidence type="ECO:0000313" key="7">
    <source>
        <dbReference type="Proteomes" id="UP000438196"/>
    </source>
</evidence>
<dbReference type="InterPro" id="IPR000847">
    <property type="entry name" value="LysR_HTH_N"/>
</dbReference>
<reference evidence="6 7" key="1">
    <citation type="submission" date="2019-11" db="EMBL/GenBank/DDBJ databases">
        <title>Pseudomonas karstica sp. nov. and Pseudomonas spelaei sp. nov. from karst caves.</title>
        <authorList>
            <person name="Zeman M."/>
        </authorList>
    </citation>
    <scope>NUCLEOTIDE SEQUENCE [LARGE SCALE GENOMIC DNA]</scope>
    <source>
        <strain evidence="6 7">CCM 7893</strain>
    </source>
</reference>
<dbReference type="GO" id="GO:0005829">
    <property type="term" value="C:cytosol"/>
    <property type="evidence" value="ECO:0007669"/>
    <property type="project" value="TreeGrafter"/>
</dbReference>
<dbReference type="Gene3D" id="1.10.10.10">
    <property type="entry name" value="Winged helix-like DNA-binding domain superfamily/Winged helix DNA-binding domain"/>
    <property type="match status" value="1"/>
</dbReference>
<name>A0A6I3W9A7_9PSED</name>
<dbReference type="InterPro" id="IPR050950">
    <property type="entry name" value="HTH-type_LysR_regulators"/>
</dbReference>
<dbReference type="SUPFAM" id="SSF46785">
    <property type="entry name" value="Winged helix' DNA-binding domain"/>
    <property type="match status" value="1"/>
</dbReference>
<dbReference type="GO" id="GO:0003677">
    <property type="term" value="F:DNA binding"/>
    <property type="evidence" value="ECO:0007669"/>
    <property type="project" value="UniProtKB-KW"/>
</dbReference>
<evidence type="ECO:0000313" key="6">
    <source>
        <dbReference type="EMBL" id="MUF03752.1"/>
    </source>
</evidence>
<keyword evidence="2" id="KW-0805">Transcription regulation</keyword>
<dbReference type="Pfam" id="PF00126">
    <property type="entry name" value="HTH_1"/>
    <property type="match status" value="1"/>
</dbReference>
<dbReference type="PROSITE" id="PS50931">
    <property type="entry name" value="HTH_LYSR"/>
    <property type="match status" value="1"/>
</dbReference>
<accession>A0A6I3W9A7</accession>
<evidence type="ECO:0000259" key="5">
    <source>
        <dbReference type="PROSITE" id="PS50931"/>
    </source>
</evidence>
<dbReference type="RefSeq" id="WP_155582137.1">
    <property type="nucleotide sequence ID" value="NZ_JBHSTH010000021.1"/>
</dbReference>
<dbReference type="PANTHER" id="PTHR30419">
    <property type="entry name" value="HTH-TYPE TRANSCRIPTIONAL REGULATOR YBHD"/>
    <property type="match status" value="1"/>
</dbReference>
<protein>
    <submittedName>
        <fullName evidence="6">LysR family transcriptional regulator</fullName>
    </submittedName>
</protein>
<keyword evidence="7" id="KW-1185">Reference proteome</keyword>
<dbReference type="EMBL" id="WNNK01000003">
    <property type="protein sequence ID" value="MUF03752.1"/>
    <property type="molecule type" value="Genomic_DNA"/>
</dbReference>
<feature type="domain" description="HTH lysR-type" evidence="5">
    <location>
        <begin position="1"/>
        <end position="58"/>
    </location>
</feature>
<gene>
    <name evidence="6" type="ORF">GNF76_05370</name>
</gene>
<dbReference type="InterPro" id="IPR005119">
    <property type="entry name" value="LysR_subst-bd"/>
</dbReference>
<evidence type="ECO:0000256" key="3">
    <source>
        <dbReference type="ARBA" id="ARBA00023125"/>
    </source>
</evidence>
<dbReference type="InterPro" id="IPR036390">
    <property type="entry name" value="WH_DNA-bd_sf"/>
</dbReference>
<dbReference type="Proteomes" id="UP000438196">
    <property type="component" value="Unassembled WGS sequence"/>
</dbReference>
<dbReference type="Pfam" id="PF03466">
    <property type="entry name" value="LysR_substrate"/>
    <property type="match status" value="1"/>
</dbReference>
<dbReference type="SUPFAM" id="SSF53850">
    <property type="entry name" value="Periplasmic binding protein-like II"/>
    <property type="match status" value="1"/>
</dbReference>
<evidence type="ECO:0000256" key="2">
    <source>
        <dbReference type="ARBA" id="ARBA00023015"/>
    </source>
</evidence>
<dbReference type="PANTHER" id="PTHR30419:SF30">
    <property type="entry name" value="LYSR FAMILY TRANSCRIPTIONAL REGULATOR"/>
    <property type="match status" value="1"/>
</dbReference>
<comment type="caution">
    <text evidence="6">The sequence shown here is derived from an EMBL/GenBank/DDBJ whole genome shotgun (WGS) entry which is preliminary data.</text>
</comment>
<keyword evidence="4" id="KW-0804">Transcription</keyword>
<dbReference type="AlphaFoldDB" id="A0A6I3W9A7"/>
<organism evidence="6 7">
    <name type="scientific">Pseudomonas spelaei</name>
    <dbReference type="NCBI Taxonomy" id="1055469"/>
    <lineage>
        <taxon>Bacteria</taxon>
        <taxon>Pseudomonadati</taxon>
        <taxon>Pseudomonadota</taxon>
        <taxon>Gammaproteobacteria</taxon>
        <taxon>Pseudomonadales</taxon>
        <taxon>Pseudomonadaceae</taxon>
        <taxon>Pseudomonas</taxon>
    </lineage>
</organism>
<dbReference type="OrthoDB" id="7010314at2"/>
<proteinExistence type="inferred from homology"/>
<evidence type="ECO:0000256" key="1">
    <source>
        <dbReference type="ARBA" id="ARBA00009437"/>
    </source>
</evidence>
<sequence length="317" mass="35502">MKLHQLQALIASAETGSIRAAARSLDISQAAVTKALRELETAQQLPLFVRTPSGLNFTEYGKVLLTHAKLVLKQLEHAQAELDQLRGKAQGRLCVGVTPWIALTFLPQVVLDFRQRMPDIQLELFESLMAVAQPLLRDGSMDFAIGQLHPAQATPEFACETLLDYQTSVLVRQGHPRQNAQSIHELLDQNWTLNYAPDGRDALMQELFGKHSAHIDSNRIVRAHSLAILQMMVERADMCTWGPTIMSTAPPFLGRIVALKLSEAFEPRQLSIVTRRNGSLSNAALCFTDCLLQVIRRHARSAKREDRELFETLRLLV</sequence>